<feature type="compositionally biased region" description="Basic and acidic residues" evidence="1">
    <location>
        <begin position="216"/>
        <end position="231"/>
    </location>
</feature>
<dbReference type="PANTHER" id="PTHR47165">
    <property type="entry name" value="OS03G0429900 PROTEIN"/>
    <property type="match status" value="1"/>
</dbReference>
<reference evidence="3 4" key="1">
    <citation type="submission" date="2024-01" db="EMBL/GenBank/DDBJ databases">
        <title>The genomes of 5 underutilized Papilionoideae crops provide insights into root nodulation and disease resistanc.</title>
        <authorList>
            <person name="Yuan L."/>
        </authorList>
    </citation>
    <scope>NUCLEOTIDE SEQUENCE [LARGE SCALE GENOMIC DNA]</scope>
    <source>
        <strain evidence="3">ZHUSHIDOU_FW_LH</strain>
        <tissue evidence="3">Leaf</tissue>
    </source>
</reference>
<dbReference type="Proteomes" id="UP001372338">
    <property type="component" value="Unassembled WGS sequence"/>
</dbReference>
<dbReference type="EMBL" id="JAYWIO010000005">
    <property type="protein sequence ID" value="KAK7260664.1"/>
    <property type="molecule type" value="Genomic_DNA"/>
</dbReference>
<organism evidence="3 4">
    <name type="scientific">Crotalaria pallida</name>
    <name type="common">Smooth rattlebox</name>
    <name type="synonym">Crotalaria striata</name>
    <dbReference type="NCBI Taxonomy" id="3830"/>
    <lineage>
        <taxon>Eukaryota</taxon>
        <taxon>Viridiplantae</taxon>
        <taxon>Streptophyta</taxon>
        <taxon>Embryophyta</taxon>
        <taxon>Tracheophyta</taxon>
        <taxon>Spermatophyta</taxon>
        <taxon>Magnoliopsida</taxon>
        <taxon>eudicotyledons</taxon>
        <taxon>Gunneridae</taxon>
        <taxon>Pentapetalae</taxon>
        <taxon>rosids</taxon>
        <taxon>fabids</taxon>
        <taxon>Fabales</taxon>
        <taxon>Fabaceae</taxon>
        <taxon>Papilionoideae</taxon>
        <taxon>50 kb inversion clade</taxon>
        <taxon>genistoids sensu lato</taxon>
        <taxon>core genistoids</taxon>
        <taxon>Crotalarieae</taxon>
        <taxon>Crotalaria</taxon>
    </lineage>
</organism>
<feature type="domain" description="Replication factor A C-terminal" evidence="2">
    <location>
        <begin position="108"/>
        <end position="200"/>
    </location>
</feature>
<dbReference type="AlphaFoldDB" id="A0AAN9I0L2"/>
<dbReference type="Gene3D" id="2.40.50.140">
    <property type="entry name" value="Nucleic acid-binding proteins"/>
    <property type="match status" value="1"/>
</dbReference>
<dbReference type="Pfam" id="PF08646">
    <property type="entry name" value="Rep_fac-A_C"/>
    <property type="match status" value="1"/>
</dbReference>
<sequence>MAEQIAIKRQSTWINEITKDISILKIQARVMTMWVVKKYHQPEEDQSLEMILLDEKISLPEWSSSEEEENITLQCTPKKMEDDWFNAEKRKTLKEMKKSGQKGDWIVLGTIEKILSNYAWYYDGCSACGKKVEFENDIPKCGPCNQKKTSTTTPITVVPRYRLSLEIKDSTDTADIVVWDEKASKLLKRTAADIKKEADEGGDGWAWSIERDEDEASRKEEKVKLRSESSE</sequence>
<accession>A0AAN9I0L2</accession>
<proteinExistence type="predicted"/>
<keyword evidence="4" id="KW-1185">Reference proteome</keyword>
<evidence type="ECO:0000259" key="2">
    <source>
        <dbReference type="Pfam" id="PF08646"/>
    </source>
</evidence>
<dbReference type="InterPro" id="IPR013955">
    <property type="entry name" value="Rep_factor-A_C"/>
</dbReference>
<dbReference type="InterPro" id="IPR012340">
    <property type="entry name" value="NA-bd_OB-fold"/>
</dbReference>
<name>A0AAN9I0L2_CROPI</name>
<gene>
    <name evidence="3" type="ORF">RIF29_26908</name>
</gene>
<protein>
    <recommendedName>
        <fullName evidence="2">Replication factor A C-terminal domain-containing protein</fullName>
    </recommendedName>
</protein>
<evidence type="ECO:0000313" key="4">
    <source>
        <dbReference type="Proteomes" id="UP001372338"/>
    </source>
</evidence>
<dbReference type="SUPFAM" id="SSF50249">
    <property type="entry name" value="Nucleic acid-binding proteins"/>
    <property type="match status" value="1"/>
</dbReference>
<feature type="region of interest" description="Disordered" evidence="1">
    <location>
        <begin position="196"/>
        <end position="231"/>
    </location>
</feature>
<evidence type="ECO:0000313" key="3">
    <source>
        <dbReference type="EMBL" id="KAK7260664.1"/>
    </source>
</evidence>
<dbReference type="PANTHER" id="PTHR47165:SF3">
    <property type="entry name" value="RETROTRANSPOSON-LIKE PROTEIN"/>
    <property type="match status" value="1"/>
</dbReference>
<comment type="caution">
    <text evidence="3">The sequence shown here is derived from an EMBL/GenBank/DDBJ whole genome shotgun (WGS) entry which is preliminary data.</text>
</comment>
<evidence type="ECO:0000256" key="1">
    <source>
        <dbReference type="SAM" id="MobiDB-lite"/>
    </source>
</evidence>